<reference evidence="1 2" key="1">
    <citation type="submission" date="2007-06" db="EMBL/GenBank/DDBJ databases">
        <title>The Genome Sequence of Coccidioides posadasii RMSCC_3488.</title>
        <authorList>
            <consortium name="Coccidioides Genome Resources Consortium"/>
            <consortium name="The Broad Institute Genome Sequencing Platform"/>
            <person name="Henn M.R."/>
            <person name="Sykes S."/>
            <person name="Young S."/>
            <person name="Jaffe D."/>
            <person name="Berlin A."/>
            <person name="Alvarez P."/>
            <person name="Butler J."/>
            <person name="Gnerre S."/>
            <person name="Grabherr M."/>
            <person name="Mauceli E."/>
            <person name="Brockman W."/>
            <person name="Kodira C."/>
            <person name="Alvarado L."/>
            <person name="Zeng Q."/>
            <person name="Crawford M."/>
            <person name="Antoine C."/>
            <person name="Devon K."/>
            <person name="Galgiani J."/>
            <person name="Orsborn K."/>
            <person name="Lewis M.L."/>
            <person name="Nusbaum C."/>
            <person name="Galagan J."/>
            <person name="Birren B."/>
        </authorList>
    </citation>
    <scope>NUCLEOTIDE SEQUENCE [LARGE SCALE GENOMIC DNA]</scope>
    <source>
        <strain evidence="1 2">RMSCC 3488</strain>
    </source>
</reference>
<name>A0A0J6FCN5_COCPO</name>
<reference evidence="2" key="2">
    <citation type="journal article" date="2009" name="Genome Res.">
        <title>Comparative genomic analyses of the human fungal pathogens Coccidioides and their relatives.</title>
        <authorList>
            <person name="Sharpton T.J."/>
            <person name="Stajich J.E."/>
            <person name="Rounsley S.D."/>
            <person name="Gardner M.J."/>
            <person name="Wortman J.R."/>
            <person name="Jordar V.S."/>
            <person name="Maiti R."/>
            <person name="Kodira C.D."/>
            <person name="Neafsey D.E."/>
            <person name="Zeng Q."/>
            <person name="Hung C.-Y."/>
            <person name="McMahan C."/>
            <person name="Muszewska A."/>
            <person name="Grynberg M."/>
            <person name="Mandel M.A."/>
            <person name="Kellner E.M."/>
            <person name="Barker B.M."/>
            <person name="Galgiani J.N."/>
            <person name="Orbach M.J."/>
            <person name="Kirkland T.N."/>
            <person name="Cole G.T."/>
            <person name="Henn M.R."/>
            <person name="Birren B.W."/>
            <person name="Taylor J.W."/>
        </authorList>
    </citation>
    <scope>NUCLEOTIDE SEQUENCE [LARGE SCALE GENOMIC DNA]</scope>
    <source>
        <strain evidence="2">RMSCC 3488</strain>
    </source>
</reference>
<protein>
    <submittedName>
        <fullName evidence="1">Uncharacterized protein</fullName>
    </submittedName>
</protein>
<evidence type="ECO:0000313" key="2">
    <source>
        <dbReference type="Proteomes" id="UP000054567"/>
    </source>
</evidence>
<dbReference type="AlphaFoldDB" id="A0A0J6FCN5"/>
<accession>A0A0J6FCN5</accession>
<evidence type="ECO:0000313" key="1">
    <source>
        <dbReference type="EMBL" id="KMM68033.1"/>
    </source>
</evidence>
<gene>
    <name evidence="1" type="ORF">CPAG_04365</name>
</gene>
<proteinExistence type="predicted"/>
<dbReference type="VEuPathDB" id="FungiDB:CPAG_04365"/>
<reference evidence="2" key="3">
    <citation type="journal article" date="2010" name="Genome Res.">
        <title>Population genomic sequencing of Coccidioides fungi reveals recent hybridization and transposon control.</title>
        <authorList>
            <person name="Neafsey D.E."/>
            <person name="Barker B.M."/>
            <person name="Sharpton T.J."/>
            <person name="Stajich J.E."/>
            <person name="Park D.J."/>
            <person name="Whiston E."/>
            <person name="Hung C.-Y."/>
            <person name="McMahan C."/>
            <person name="White J."/>
            <person name="Sykes S."/>
            <person name="Heiman D."/>
            <person name="Young S."/>
            <person name="Zeng Q."/>
            <person name="Abouelleil A."/>
            <person name="Aftuck L."/>
            <person name="Bessette D."/>
            <person name="Brown A."/>
            <person name="FitzGerald M."/>
            <person name="Lui A."/>
            <person name="Macdonald J.P."/>
            <person name="Priest M."/>
            <person name="Orbach M.J."/>
            <person name="Galgiani J.N."/>
            <person name="Kirkland T.N."/>
            <person name="Cole G.T."/>
            <person name="Birren B.W."/>
            <person name="Henn M.R."/>
            <person name="Taylor J.W."/>
            <person name="Rounsley S.D."/>
        </authorList>
    </citation>
    <scope>NUCLEOTIDE SEQUENCE [LARGE SCALE GENOMIC DNA]</scope>
    <source>
        <strain evidence="2">RMSCC 3488</strain>
    </source>
</reference>
<dbReference type="EMBL" id="DS268110">
    <property type="protein sequence ID" value="KMM68033.1"/>
    <property type="molecule type" value="Genomic_DNA"/>
</dbReference>
<dbReference type="Proteomes" id="UP000054567">
    <property type="component" value="Unassembled WGS sequence"/>
</dbReference>
<organism evidence="1 2">
    <name type="scientific">Coccidioides posadasii RMSCC 3488</name>
    <dbReference type="NCBI Taxonomy" id="454284"/>
    <lineage>
        <taxon>Eukaryota</taxon>
        <taxon>Fungi</taxon>
        <taxon>Dikarya</taxon>
        <taxon>Ascomycota</taxon>
        <taxon>Pezizomycotina</taxon>
        <taxon>Eurotiomycetes</taxon>
        <taxon>Eurotiomycetidae</taxon>
        <taxon>Onygenales</taxon>
        <taxon>Onygenaceae</taxon>
        <taxon>Coccidioides</taxon>
    </lineage>
</organism>
<sequence length="139" mass="15014">MALRPPTFCPFARNIAVTEAATPTCSLVSKRVCCTQLTGQLWSASGEELQLAAAGCLAVWLAGELGAWLSGTPSPSRCILVQRHLAVKRQILPACQHGADCCAQDVRTWLEAPRYQDQAELTLEEVISASWTRGQQSTS</sequence>